<protein>
    <submittedName>
        <fullName evidence="1">Uncharacterized protein</fullName>
    </submittedName>
</protein>
<gene>
    <name evidence="1" type="ORF">EUGRSUZ_G00705</name>
</gene>
<dbReference type="InParanoid" id="A0A059BA42"/>
<dbReference type="EMBL" id="KK198759">
    <property type="protein sequence ID" value="KCW63097.1"/>
    <property type="molecule type" value="Genomic_DNA"/>
</dbReference>
<organism evidence="1">
    <name type="scientific">Eucalyptus grandis</name>
    <name type="common">Flooded gum</name>
    <dbReference type="NCBI Taxonomy" id="71139"/>
    <lineage>
        <taxon>Eukaryota</taxon>
        <taxon>Viridiplantae</taxon>
        <taxon>Streptophyta</taxon>
        <taxon>Embryophyta</taxon>
        <taxon>Tracheophyta</taxon>
        <taxon>Spermatophyta</taxon>
        <taxon>Magnoliopsida</taxon>
        <taxon>eudicotyledons</taxon>
        <taxon>Gunneridae</taxon>
        <taxon>Pentapetalae</taxon>
        <taxon>rosids</taxon>
        <taxon>malvids</taxon>
        <taxon>Myrtales</taxon>
        <taxon>Myrtaceae</taxon>
        <taxon>Myrtoideae</taxon>
        <taxon>Eucalypteae</taxon>
        <taxon>Eucalyptus</taxon>
    </lineage>
</organism>
<reference evidence="1" key="1">
    <citation type="submission" date="2013-07" db="EMBL/GenBank/DDBJ databases">
        <title>The genome of Eucalyptus grandis.</title>
        <authorList>
            <person name="Schmutz J."/>
            <person name="Hayes R."/>
            <person name="Myburg A."/>
            <person name="Tuskan G."/>
            <person name="Grattapaglia D."/>
            <person name="Rokhsar D.S."/>
        </authorList>
    </citation>
    <scope>NUCLEOTIDE SEQUENCE</scope>
    <source>
        <tissue evidence="1">Leaf extractions</tissue>
    </source>
</reference>
<accession>A0A059BA42</accession>
<dbReference type="Gramene" id="KCW63097">
    <property type="protein sequence ID" value="KCW63097"/>
    <property type="gene ID" value="EUGRSUZ_G00705"/>
</dbReference>
<proteinExistence type="predicted"/>
<evidence type="ECO:0000313" key="1">
    <source>
        <dbReference type="EMBL" id="KCW63097.1"/>
    </source>
</evidence>
<name>A0A059BA42_EUCGR</name>
<dbReference type="AlphaFoldDB" id="A0A059BA42"/>
<sequence>MLLATYLCGCQFRKLTLHEYIRWLNSQHESTRSWTQFCIACYSTFTTIMTKMLSILQQLSSFTYLHKPNSRHGRL</sequence>